<protein>
    <recommendedName>
        <fullName evidence="1">DUF2268 domain-containing protein</fullName>
    </recommendedName>
</protein>
<accession>A0A3A9KB21</accession>
<name>A0A3A9KB21_9BACI</name>
<dbReference type="AlphaFoldDB" id="A0A3A9KB21"/>
<dbReference type="Proteomes" id="UP000281498">
    <property type="component" value="Unassembled WGS sequence"/>
</dbReference>
<dbReference type="InterPro" id="IPR018728">
    <property type="entry name" value="DUF2268"/>
</dbReference>
<feature type="domain" description="DUF2268" evidence="1">
    <location>
        <begin position="72"/>
        <end position="259"/>
    </location>
</feature>
<dbReference type="Pfam" id="PF10026">
    <property type="entry name" value="DUF2268"/>
    <property type="match status" value="1"/>
</dbReference>
<evidence type="ECO:0000259" key="1">
    <source>
        <dbReference type="Pfam" id="PF10026"/>
    </source>
</evidence>
<keyword evidence="3" id="KW-1185">Reference proteome</keyword>
<dbReference type="EMBL" id="PDOE01000003">
    <property type="protein sequence ID" value="RKL67742.1"/>
    <property type="molecule type" value="Genomic_DNA"/>
</dbReference>
<evidence type="ECO:0000313" key="3">
    <source>
        <dbReference type="Proteomes" id="UP000281498"/>
    </source>
</evidence>
<comment type="caution">
    <text evidence="2">The sequence shown here is derived from an EMBL/GenBank/DDBJ whole genome shotgun (WGS) entry which is preliminary data.</text>
</comment>
<reference evidence="2 3" key="1">
    <citation type="submission" date="2017-10" db="EMBL/GenBank/DDBJ databases">
        <title>Bacillus sp. nov., a halophilic bacterium isolated from a Keqin Lake.</title>
        <authorList>
            <person name="Wang H."/>
        </authorList>
    </citation>
    <scope>NUCLEOTIDE SEQUENCE [LARGE SCALE GENOMIC DNA]</scope>
    <source>
        <strain evidence="2 3">KCTC 13187</strain>
    </source>
</reference>
<gene>
    <name evidence="2" type="ORF">CR203_10375</name>
</gene>
<organism evidence="2 3">
    <name type="scientific">Salipaludibacillus neizhouensis</name>
    <dbReference type="NCBI Taxonomy" id="885475"/>
    <lineage>
        <taxon>Bacteria</taxon>
        <taxon>Bacillati</taxon>
        <taxon>Bacillota</taxon>
        <taxon>Bacilli</taxon>
        <taxon>Bacillales</taxon>
        <taxon>Bacillaceae</taxon>
    </lineage>
</organism>
<dbReference type="OrthoDB" id="2449457at2"/>
<proteinExistence type="predicted"/>
<sequence>MIKLIDSSISGMKYYIENIPFKEAFAKIIPYNPNLSTEEWFNFLLDQGMNPLTEDTKLEWLQWRRKLNKPQIKNLLEDLQKDFSGPNVDIILFPLNKEHSTMNDLGGKNGCSFPKFILLFWHESVTNNHLQSLLIHEYHHVARIFHQSQDEQKITLIESMIMEGLAEWEVLSRLGENYQAPWTKLYADHVLEKWWYDVYREHFSIRGRIHHQLLLFGGRDGIPRWLGYQLGYYIVNKYFKHNQHGSAYSRLLISPSEFLTVMSESGKASKKK</sequence>
<dbReference type="RefSeq" id="WP_110935096.1">
    <property type="nucleotide sequence ID" value="NZ_KZ614146.1"/>
</dbReference>
<evidence type="ECO:0000313" key="2">
    <source>
        <dbReference type="EMBL" id="RKL67742.1"/>
    </source>
</evidence>